<evidence type="ECO:0000256" key="2">
    <source>
        <dbReference type="ARBA" id="ARBA00022729"/>
    </source>
</evidence>
<gene>
    <name evidence="6" type="ORF">AF76_01120</name>
</gene>
<evidence type="ECO:0000313" key="7">
    <source>
        <dbReference type="Proteomes" id="UP000035526"/>
    </source>
</evidence>
<dbReference type="AlphaFoldDB" id="A0A837J892"/>
<dbReference type="EMBL" id="JAIS01000014">
    <property type="protein sequence ID" value="KLE02669.1"/>
    <property type="molecule type" value="Genomic_DNA"/>
</dbReference>
<dbReference type="GO" id="GO:0030288">
    <property type="term" value="C:outer membrane-bounded periplasmic space"/>
    <property type="evidence" value="ECO:0007669"/>
    <property type="project" value="TreeGrafter"/>
</dbReference>
<dbReference type="GO" id="GO:0015920">
    <property type="term" value="P:lipopolysaccharide transport"/>
    <property type="evidence" value="ECO:0007669"/>
    <property type="project" value="InterPro"/>
</dbReference>
<dbReference type="GO" id="GO:0017089">
    <property type="term" value="F:glycolipid transfer activity"/>
    <property type="evidence" value="ECO:0007669"/>
    <property type="project" value="TreeGrafter"/>
</dbReference>
<dbReference type="InterPro" id="IPR014340">
    <property type="entry name" value="LptA"/>
</dbReference>
<evidence type="ECO:0000256" key="4">
    <source>
        <dbReference type="SAM" id="SignalP"/>
    </source>
</evidence>
<evidence type="ECO:0000256" key="1">
    <source>
        <dbReference type="ARBA" id="ARBA00022448"/>
    </source>
</evidence>
<keyword evidence="3" id="KW-0574">Periplasm</keyword>
<dbReference type="NCBIfam" id="TIGR03002">
    <property type="entry name" value="outer_YhbN_LptA"/>
    <property type="match status" value="1"/>
</dbReference>
<evidence type="ECO:0000313" key="6">
    <source>
        <dbReference type="EMBL" id="KLE02669.1"/>
    </source>
</evidence>
<sequence length="164" mass="18611">MKKYLIGTLFCSALLFAQSETLIIDAQDFQADDKKGISIFTGNVKIKMGEDKLNAQRVDVFFETDKKTNNKTPLRYEATGKADFEIVTKDKHYIGNGDKIIYSPQKEEYTIIGNGFIHEQNDDRKIYGDTIYVNQLSGEAKVKGSENKPVKFIINVDRGNKETK</sequence>
<keyword evidence="2 4" id="KW-0732">Signal</keyword>
<feature type="signal peptide" evidence="4">
    <location>
        <begin position="1"/>
        <end position="17"/>
    </location>
</feature>
<proteinExistence type="predicted"/>
<comment type="caution">
    <text evidence="6">The sequence shown here is derived from an EMBL/GenBank/DDBJ whole genome shotgun (WGS) entry which is preliminary data.</text>
</comment>
<feature type="domain" description="Organic solvent tolerance-like N-terminal" evidence="5">
    <location>
        <begin position="24"/>
        <end position="137"/>
    </location>
</feature>
<dbReference type="Gene3D" id="2.60.450.10">
    <property type="entry name" value="Lipopolysaccharide (LPS) transport protein A like domain"/>
    <property type="match status" value="1"/>
</dbReference>
<dbReference type="GO" id="GO:0001530">
    <property type="term" value="F:lipopolysaccharide binding"/>
    <property type="evidence" value="ECO:0007669"/>
    <property type="project" value="InterPro"/>
</dbReference>
<keyword evidence="1" id="KW-0813">Transport</keyword>
<protein>
    <submittedName>
        <fullName evidence="6">Organic solvent tolerance protein OstA</fullName>
    </submittedName>
</protein>
<dbReference type="Pfam" id="PF03968">
    <property type="entry name" value="LptD_N"/>
    <property type="match status" value="1"/>
</dbReference>
<name>A0A837J892_9BACT</name>
<feature type="chain" id="PRO_5032547267" evidence="4">
    <location>
        <begin position="18"/>
        <end position="164"/>
    </location>
</feature>
<dbReference type="PANTHER" id="PTHR36504">
    <property type="entry name" value="LIPOPOLYSACCHARIDE EXPORT SYSTEM PROTEIN LPTA"/>
    <property type="match status" value="1"/>
</dbReference>
<dbReference type="GO" id="GO:0009279">
    <property type="term" value="C:cell outer membrane"/>
    <property type="evidence" value="ECO:0007669"/>
    <property type="project" value="TreeGrafter"/>
</dbReference>
<dbReference type="InterPro" id="IPR005653">
    <property type="entry name" value="OstA-like_N"/>
</dbReference>
<dbReference type="Proteomes" id="UP000035526">
    <property type="component" value="Unassembled WGS sequence"/>
</dbReference>
<evidence type="ECO:0000256" key="3">
    <source>
        <dbReference type="ARBA" id="ARBA00022764"/>
    </source>
</evidence>
<dbReference type="RefSeq" id="WP_004509167.1">
    <property type="nucleotide sequence ID" value="NZ_JAIS01000014.1"/>
</dbReference>
<dbReference type="InterPro" id="IPR052037">
    <property type="entry name" value="LPS_export_LptA"/>
</dbReference>
<organism evidence="6 7">
    <name type="scientific">Aliarcobacter butzleri L351</name>
    <dbReference type="NCBI Taxonomy" id="1447259"/>
    <lineage>
        <taxon>Bacteria</taxon>
        <taxon>Pseudomonadati</taxon>
        <taxon>Campylobacterota</taxon>
        <taxon>Epsilonproteobacteria</taxon>
        <taxon>Campylobacterales</taxon>
        <taxon>Arcobacteraceae</taxon>
        <taxon>Aliarcobacter</taxon>
    </lineage>
</organism>
<accession>A0A837J892</accession>
<dbReference type="PANTHER" id="PTHR36504:SF1">
    <property type="entry name" value="LIPOPOLYSACCHARIDE EXPORT SYSTEM PROTEIN LPTA"/>
    <property type="match status" value="1"/>
</dbReference>
<reference evidence="6 7" key="1">
    <citation type="submission" date="2014-01" db="EMBL/GenBank/DDBJ databases">
        <title>Development of a Comparative Genomic Fingerprinting Assay for High Resolution Genotyping of Arcobacter butzleri.</title>
        <authorList>
            <person name="Webb A.L."/>
            <person name="Inglis G.D."/>
            <person name="Kruczkiewicz P."/>
            <person name="Selinger L.B."/>
            <person name="Taboada E.N."/>
        </authorList>
    </citation>
    <scope>NUCLEOTIDE SEQUENCE [LARGE SCALE GENOMIC DNA]</scope>
    <source>
        <strain evidence="6 7">L351</strain>
    </source>
</reference>
<evidence type="ECO:0000259" key="5">
    <source>
        <dbReference type="Pfam" id="PF03968"/>
    </source>
</evidence>